<evidence type="ECO:0000313" key="1">
    <source>
        <dbReference type="EMBL" id="KAG0417168.1"/>
    </source>
</evidence>
<evidence type="ECO:0000313" key="2">
    <source>
        <dbReference type="Proteomes" id="UP000805193"/>
    </source>
</evidence>
<comment type="caution">
    <text evidence="1">The sequence shown here is derived from an EMBL/GenBank/DDBJ whole genome shotgun (WGS) entry which is preliminary data.</text>
</comment>
<organism evidence="1 2">
    <name type="scientific">Ixodes persulcatus</name>
    <name type="common">Taiga tick</name>
    <dbReference type="NCBI Taxonomy" id="34615"/>
    <lineage>
        <taxon>Eukaryota</taxon>
        <taxon>Metazoa</taxon>
        <taxon>Ecdysozoa</taxon>
        <taxon>Arthropoda</taxon>
        <taxon>Chelicerata</taxon>
        <taxon>Arachnida</taxon>
        <taxon>Acari</taxon>
        <taxon>Parasitiformes</taxon>
        <taxon>Ixodida</taxon>
        <taxon>Ixodoidea</taxon>
        <taxon>Ixodidae</taxon>
        <taxon>Ixodinae</taxon>
        <taxon>Ixodes</taxon>
    </lineage>
</organism>
<accession>A0AC60PBY0</accession>
<name>A0AC60PBY0_IXOPE</name>
<dbReference type="Proteomes" id="UP000805193">
    <property type="component" value="Unassembled WGS sequence"/>
</dbReference>
<proteinExistence type="predicted"/>
<keyword evidence="2" id="KW-1185">Reference proteome</keyword>
<protein>
    <submittedName>
        <fullName evidence="1">Uncharacterized protein</fullName>
    </submittedName>
</protein>
<sequence>MSSASWSPRGRATHFVWIPPQTVLVGPSVPVVAGGRESASALAARTHLPPTRRRHLSSPLDRESRFRIPDAAHKPRDPIEQLEALCILGTHLLAVSALSAADPASQTRKKKEERHAGGCDRGNRVKAKERH</sequence>
<gene>
    <name evidence="1" type="ORF">HPB47_005824</name>
</gene>
<reference evidence="1 2" key="1">
    <citation type="journal article" date="2020" name="Cell">
        <title>Large-Scale Comparative Analyses of Tick Genomes Elucidate Their Genetic Diversity and Vector Capacities.</title>
        <authorList>
            <consortium name="Tick Genome and Microbiome Consortium (TIGMIC)"/>
            <person name="Jia N."/>
            <person name="Wang J."/>
            <person name="Shi W."/>
            <person name="Du L."/>
            <person name="Sun Y."/>
            <person name="Zhan W."/>
            <person name="Jiang J.F."/>
            <person name="Wang Q."/>
            <person name="Zhang B."/>
            <person name="Ji P."/>
            <person name="Bell-Sakyi L."/>
            <person name="Cui X.M."/>
            <person name="Yuan T.T."/>
            <person name="Jiang B.G."/>
            <person name="Yang W.F."/>
            <person name="Lam T.T."/>
            <person name="Chang Q.C."/>
            <person name="Ding S.J."/>
            <person name="Wang X.J."/>
            <person name="Zhu J.G."/>
            <person name="Ruan X.D."/>
            <person name="Zhao L."/>
            <person name="Wei J.T."/>
            <person name="Ye R.Z."/>
            <person name="Que T.C."/>
            <person name="Du C.H."/>
            <person name="Zhou Y.H."/>
            <person name="Cheng J.X."/>
            <person name="Dai P.F."/>
            <person name="Guo W.B."/>
            <person name="Han X.H."/>
            <person name="Huang E.J."/>
            <person name="Li L.F."/>
            <person name="Wei W."/>
            <person name="Gao Y.C."/>
            <person name="Liu J.Z."/>
            <person name="Shao H.Z."/>
            <person name="Wang X."/>
            <person name="Wang C.C."/>
            <person name="Yang T.C."/>
            <person name="Huo Q.B."/>
            <person name="Li W."/>
            <person name="Chen H.Y."/>
            <person name="Chen S.E."/>
            <person name="Zhou L.G."/>
            <person name="Ni X.B."/>
            <person name="Tian J.H."/>
            <person name="Sheng Y."/>
            <person name="Liu T."/>
            <person name="Pan Y.S."/>
            <person name="Xia L.Y."/>
            <person name="Li J."/>
            <person name="Zhao F."/>
            <person name="Cao W.C."/>
        </authorList>
    </citation>
    <scope>NUCLEOTIDE SEQUENCE [LARGE SCALE GENOMIC DNA]</scope>
    <source>
        <strain evidence="1">Iper-2018</strain>
    </source>
</reference>
<dbReference type="EMBL" id="JABSTQ010010876">
    <property type="protein sequence ID" value="KAG0417168.1"/>
    <property type="molecule type" value="Genomic_DNA"/>
</dbReference>